<feature type="region of interest" description="Disordered" evidence="1">
    <location>
        <begin position="32"/>
        <end position="60"/>
    </location>
</feature>
<reference evidence="2 3" key="2">
    <citation type="journal article" date="2021" name="Genomics">
        <title>High-quality reference genome for Clonorchis sinensis.</title>
        <authorList>
            <person name="Young N.D."/>
            <person name="Stroehlein A.J."/>
            <person name="Kinkar L."/>
            <person name="Wang T."/>
            <person name="Sohn W.M."/>
            <person name="Chang B.C.H."/>
            <person name="Kaur P."/>
            <person name="Weisz D."/>
            <person name="Dudchenko O."/>
            <person name="Aiden E.L."/>
            <person name="Korhonen P.K."/>
            <person name="Gasser R.B."/>
        </authorList>
    </citation>
    <scope>NUCLEOTIDE SEQUENCE [LARGE SCALE GENOMIC DNA]</scope>
    <source>
        <strain evidence="2">Cs-k2</strain>
    </source>
</reference>
<evidence type="ECO:0000313" key="3">
    <source>
        <dbReference type="Proteomes" id="UP000286415"/>
    </source>
</evidence>
<accession>A0A419PSR9</accession>
<organism evidence="2 3">
    <name type="scientific">Clonorchis sinensis</name>
    <name type="common">Chinese liver fluke</name>
    <dbReference type="NCBI Taxonomy" id="79923"/>
    <lineage>
        <taxon>Eukaryota</taxon>
        <taxon>Metazoa</taxon>
        <taxon>Spiralia</taxon>
        <taxon>Lophotrochozoa</taxon>
        <taxon>Platyhelminthes</taxon>
        <taxon>Trematoda</taxon>
        <taxon>Digenea</taxon>
        <taxon>Opisthorchiida</taxon>
        <taxon>Opisthorchiata</taxon>
        <taxon>Opisthorchiidae</taxon>
        <taxon>Clonorchis</taxon>
    </lineage>
</organism>
<dbReference type="InParanoid" id="A0A419PSR9"/>
<dbReference type="EMBL" id="NIRI02000013">
    <property type="protein sequence ID" value="KAG5453070.1"/>
    <property type="molecule type" value="Genomic_DNA"/>
</dbReference>
<sequence length="170" mass="18727">MTCGASVLPLLHQRTLDASEFSRLNRRTCSRLSDVIGGPDDNPVRGSNPTSASRLPLSRLGQPDSIPALVLPSGGMAGRHRKGAIADRYCFHTHPVQRCQGRYPIPNIKLTETRGLRLPDESQEGRNRSWALEEFSATLRVVHYVDKLASSSKSVCLSVIRNFCVCTLTK</sequence>
<evidence type="ECO:0000313" key="2">
    <source>
        <dbReference type="EMBL" id="KAG5453070.1"/>
    </source>
</evidence>
<gene>
    <name evidence="2" type="ORF">CSKR_106236</name>
</gene>
<proteinExistence type="predicted"/>
<dbReference type="Proteomes" id="UP000286415">
    <property type="component" value="Unassembled WGS sequence"/>
</dbReference>
<comment type="caution">
    <text evidence="2">The sequence shown here is derived from an EMBL/GenBank/DDBJ whole genome shotgun (WGS) entry which is preliminary data.</text>
</comment>
<evidence type="ECO:0000256" key="1">
    <source>
        <dbReference type="SAM" id="MobiDB-lite"/>
    </source>
</evidence>
<protein>
    <submittedName>
        <fullName evidence="2">Uncharacterized protein</fullName>
    </submittedName>
</protein>
<reference evidence="2 3" key="1">
    <citation type="journal article" date="2018" name="Biotechnol. Adv.">
        <title>Improved genomic resources and new bioinformatic workflow for the carcinogenic parasite Clonorchis sinensis: Biotechnological implications.</title>
        <authorList>
            <person name="Wang D."/>
            <person name="Korhonen P.K."/>
            <person name="Gasser R.B."/>
            <person name="Young N.D."/>
        </authorList>
    </citation>
    <scope>NUCLEOTIDE SEQUENCE [LARGE SCALE GENOMIC DNA]</scope>
    <source>
        <strain evidence="2">Cs-k2</strain>
    </source>
</reference>
<keyword evidence="3" id="KW-1185">Reference proteome</keyword>
<dbReference type="AlphaFoldDB" id="A0A419PSR9"/>
<name>A0A419PSR9_CLOSI</name>